<dbReference type="SMART" id="SM00318">
    <property type="entry name" value="SNc"/>
    <property type="match status" value="1"/>
</dbReference>
<accession>A0A5R9GZW8</accession>
<evidence type="ECO:0000259" key="5">
    <source>
        <dbReference type="PROSITE" id="PS50830"/>
    </source>
</evidence>
<proteinExistence type="predicted"/>
<evidence type="ECO:0000256" key="4">
    <source>
        <dbReference type="SAM" id="SignalP"/>
    </source>
</evidence>
<keyword evidence="3" id="KW-0378">Hydrolase</keyword>
<evidence type="ECO:0000313" key="6">
    <source>
        <dbReference type="EMBL" id="TLS69202.1"/>
    </source>
</evidence>
<evidence type="ECO:0000313" key="7">
    <source>
        <dbReference type="Proteomes" id="UP000306585"/>
    </source>
</evidence>
<dbReference type="InterPro" id="IPR016071">
    <property type="entry name" value="Staphylococal_nuclease_OB-fold"/>
</dbReference>
<keyword evidence="1" id="KW-0540">Nuclease</keyword>
<dbReference type="Gene3D" id="2.40.50.90">
    <property type="match status" value="1"/>
</dbReference>
<dbReference type="Pfam" id="PF00565">
    <property type="entry name" value="SNase"/>
    <property type="match status" value="1"/>
</dbReference>
<evidence type="ECO:0000256" key="2">
    <source>
        <dbReference type="ARBA" id="ARBA00022759"/>
    </source>
</evidence>
<sequence length="248" mass="28387">MRFSTFKIPLLLILLLFGSSAQAGTLSVIRSDRWVTVARVFDGDTFTTTSGERVRLLGINTPEIAHGQQPAQPMGHEARQRLNTMIQGQTVRLAFDRDKFDDYGRTLAQVYLRNGLWVNADLVQKGFAHVYTFAPNFRWSRELIVAEQHARKAGTGIWRTNRFRVLPAEQAGADQIGQFRVIRGQVSHIEPWGFRLARLRITIPVRYRQWFKQPTPVTPEQIVLVRGIIRLSRSGTYDLALHSPFDME</sequence>
<dbReference type="EMBL" id="VBRY01000001">
    <property type="protein sequence ID" value="TLS69202.1"/>
    <property type="molecule type" value="Genomic_DNA"/>
</dbReference>
<evidence type="ECO:0000256" key="3">
    <source>
        <dbReference type="ARBA" id="ARBA00022801"/>
    </source>
</evidence>
<dbReference type="SUPFAM" id="SSF50199">
    <property type="entry name" value="Staphylococcal nuclease"/>
    <property type="match status" value="1"/>
</dbReference>
<reference evidence="6 7" key="1">
    <citation type="journal article" date="2019" name="Appl. Environ. Microbiol.">
        <title>Environmental Evidence and Genomic Insight of Iron-oxidizing Bacteria Preference Towards More Corrosion Resistant Stainless Steel at Higher Salinities.</title>
        <authorList>
            <person name="Garrison C.E."/>
            <person name="Price K.A."/>
            <person name="Field E.K."/>
        </authorList>
    </citation>
    <scope>NUCLEOTIDE SEQUENCE [LARGE SCALE GENOMIC DNA]</scope>
    <source>
        <strain evidence="6 7">P3</strain>
    </source>
</reference>
<dbReference type="RefSeq" id="WP_138238015.1">
    <property type="nucleotide sequence ID" value="NZ_VBRY01000001.1"/>
</dbReference>
<organism evidence="6 7">
    <name type="scientific">Mariprofundus erugo</name>
    <dbReference type="NCBI Taxonomy" id="2528639"/>
    <lineage>
        <taxon>Bacteria</taxon>
        <taxon>Pseudomonadati</taxon>
        <taxon>Pseudomonadota</taxon>
        <taxon>Candidatius Mariprofundia</taxon>
        <taxon>Mariprofundales</taxon>
        <taxon>Mariprofundaceae</taxon>
        <taxon>Mariprofundus</taxon>
    </lineage>
</organism>
<dbReference type="Proteomes" id="UP000306585">
    <property type="component" value="Unassembled WGS sequence"/>
</dbReference>
<dbReference type="PROSITE" id="PS50830">
    <property type="entry name" value="TNASE_3"/>
    <property type="match status" value="1"/>
</dbReference>
<comment type="caution">
    <text evidence="6">The sequence shown here is derived from an EMBL/GenBank/DDBJ whole genome shotgun (WGS) entry which is preliminary data.</text>
</comment>
<keyword evidence="7" id="KW-1185">Reference proteome</keyword>
<protein>
    <submittedName>
        <fullName evidence="6">Thermonuclease family protein</fullName>
    </submittedName>
</protein>
<feature type="domain" description="TNase-like" evidence="5">
    <location>
        <begin position="31"/>
        <end position="160"/>
    </location>
</feature>
<dbReference type="PANTHER" id="PTHR12302:SF3">
    <property type="entry name" value="SERINE_THREONINE-PROTEIN KINASE 31"/>
    <property type="match status" value="1"/>
</dbReference>
<feature type="chain" id="PRO_5024463160" evidence="4">
    <location>
        <begin position="24"/>
        <end position="248"/>
    </location>
</feature>
<keyword evidence="2" id="KW-0255">Endonuclease</keyword>
<evidence type="ECO:0000256" key="1">
    <source>
        <dbReference type="ARBA" id="ARBA00022722"/>
    </source>
</evidence>
<keyword evidence="4" id="KW-0732">Signal</keyword>
<dbReference type="OrthoDB" id="7062774at2"/>
<dbReference type="AlphaFoldDB" id="A0A5R9GZW8"/>
<dbReference type="GO" id="GO:0004519">
    <property type="term" value="F:endonuclease activity"/>
    <property type="evidence" value="ECO:0007669"/>
    <property type="project" value="UniProtKB-KW"/>
</dbReference>
<dbReference type="GO" id="GO:0016787">
    <property type="term" value="F:hydrolase activity"/>
    <property type="evidence" value="ECO:0007669"/>
    <property type="project" value="UniProtKB-KW"/>
</dbReference>
<gene>
    <name evidence="6" type="ORF">FEF65_01580</name>
</gene>
<name>A0A5R9GZW8_9PROT</name>
<dbReference type="PANTHER" id="PTHR12302">
    <property type="entry name" value="EBNA2 BINDING PROTEIN P100"/>
    <property type="match status" value="1"/>
</dbReference>
<dbReference type="InterPro" id="IPR035437">
    <property type="entry name" value="SNase_OB-fold_sf"/>
</dbReference>
<feature type="signal peptide" evidence="4">
    <location>
        <begin position="1"/>
        <end position="23"/>
    </location>
</feature>